<evidence type="ECO:0000259" key="8">
    <source>
        <dbReference type="Pfam" id="PF01545"/>
    </source>
</evidence>
<protein>
    <submittedName>
        <fullName evidence="10">Transporter</fullName>
    </submittedName>
</protein>
<dbReference type="InterPro" id="IPR036837">
    <property type="entry name" value="Cation_efflux_CTD_sf"/>
</dbReference>
<dbReference type="InterPro" id="IPR002524">
    <property type="entry name" value="Cation_efflux"/>
</dbReference>
<evidence type="ECO:0000256" key="3">
    <source>
        <dbReference type="ARBA" id="ARBA00022448"/>
    </source>
</evidence>
<dbReference type="InterPro" id="IPR058533">
    <property type="entry name" value="Cation_efflux_TM"/>
</dbReference>
<name>A0ABQ3GB42_9BURK</name>
<evidence type="ECO:0000256" key="2">
    <source>
        <dbReference type="ARBA" id="ARBA00008114"/>
    </source>
</evidence>
<evidence type="ECO:0000256" key="5">
    <source>
        <dbReference type="ARBA" id="ARBA00022989"/>
    </source>
</evidence>
<proteinExistence type="inferred from homology"/>
<dbReference type="SUPFAM" id="SSF160240">
    <property type="entry name" value="Cation efflux protein cytoplasmic domain-like"/>
    <property type="match status" value="1"/>
</dbReference>
<dbReference type="Gene3D" id="3.30.70.1350">
    <property type="entry name" value="Cation efflux protein, cytoplasmic domain"/>
    <property type="match status" value="1"/>
</dbReference>
<evidence type="ECO:0000259" key="9">
    <source>
        <dbReference type="Pfam" id="PF16916"/>
    </source>
</evidence>
<keyword evidence="11" id="KW-1185">Reference proteome</keyword>
<dbReference type="InterPro" id="IPR027470">
    <property type="entry name" value="Cation_efflux_CTD"/>
</dbReference>
<dbReference type="InterPro" id="IPR050291">
    <property type="entry name" value="CDF_Transporter"/>
</dbReference>
<evidence type="ECO:0000313" key="10">
    <source>
        <dbReference type="EMBL" id="GHC99192.1"/>
    </source>
</evidence>
<dbReference type="PANTHER" id="PTHR43840">
    <property type="entry name" value="MITOCHONDRIAL METAL TRANSPORTER 1-RELATED"/>
    <property type="match status" value="1"/>
</dbReference>
<keyword evidence="4 7" id="KW-0812">Transmembrane</keyword>
<evidence type="ECO:0000256" key="1">
    <source>
        <dbReference type="ARBA" id="ARBA00004141"/>
    </source>
</evidence>
<evidence type="ECO:0000256" key="6">
    <source>
        <dbReference type="ARBA" id="ARBA00023136"/>
    </source>
</evidence>
<gene>
    <name evidence="10" type="ORF">GCM10007320_55560</name>
</gene>
<dbReference type="Gene3D" id="1.20.1510.10">
    <property type="entry name" value="Cation efflux protein transmembrane domain"/>
    <property type="match status" value="1"/>
</dbReference>
<dbReference type="PANTHER" id="PTHR43840:SF15">
    <property type="entry name" value="MITOCHONDRIAL METAL TRANSPORTER 1-RELATED"/>
    <property type="match status" value="1"/>
</dbReference>
<dbReference type="Pfam" id="PF01545">
    <property type="entry name" value="Cation_efflux"/>
    <property type="match status" value="1"/>
</dbReference>
<feature type="transmembrane region" description="Helical" evidence="7">
    <location>
        <begin position="155"/>
        <end position="177"/>
    </location>
</feature>
<dbReference type="SUPFAM" id="SSF161111">
    <property type="entry name" value="Cation efflux protein transmembrane domain-like"/>
    <property type="match status" value="1"/>
</dbReference>
<dbReference type="Proteomes" id="UP000626210">
    <property type="component" value="Unassembled WGS sequence"/>
</dbReference>
<evidence type="ECO:0000256" key="7">
    <source>
        <dbReference type="SAM" id="Phobius"/>
    </source>
</evidence>
<keyword evidence="5 7" id="KW-1133">Transmembrane helix</keyword>
<feature type="transmembrane region" description="Helical" evidence="7">
    <location>
        <begin position="116"/>
        <end position="134"/>
    </location>
</feature>
<evidence type="ECO:0000256" key="4">
    <source>
        <dbReference type="ARBA" id="ARBA00022692"/>
    </source>
</evidence>
<sequence length="309" mass="32554">MPASPSPQTLLKISAGVALVTIALKTLAWALTGSIGLLSDAMESFVNLAGALFALWMVDIAQRPADAGHPYGHHKAEYFSAGFEGLLVVAAALAIVWASVLRLLEPQPLAQLDIGLALSVLSAALNGALAWALFRGARAHRSMALEADARHLMTDVWTSAGVAVGLVAVVFTGWHWLDPALGIAVALNILREGGHLVWKSSQGLMDSAIEPEAAARIAALLAGFAAREQASAIRIDHVATRGAGHRRFADLHLHVPGDWRLARAAALRDEIEAALMREVPGLSTTIQLLPLGMEARAVTADGAAPQEER</sequence>
<comment type="subcellular location">
    <subcellularLocation>
        <location evidence="1">Membrane</location>
        <topology evidence="1">Multi-pass membrane protein</topology>
    </subcellularLocation>
</comment>
<accession>A0ABQ3GB42</accession>
<keyword evidence="3" id="KW-0813">Transport</keyword>
<dbReference type="NCBIfam" id="TIGR01297">
    <property type="entry name" value="CDF"/>
    <property type="match status" value="1"/>
</dbReference>
<comment type="similarity">
    <text evidence="2">Belongs to the cation diffusion facilitator (CDF) transporter (TC 2.A.4) family.</text>
</comment>
<comment type="caution">
    <text evidence="10">The sequence shown here is derived from an EMBL/GenBank/DDBJ whole genome shotgun (WGS) entry which is preliminary data.</text>
</comment>
<organism evidence="10 11">
    <name type="scientific">Pseudorhodoferax aquiterrae</name>
    <dbReference type="NCBI Taxonomy" id="747304"/>
    <lineage>
        <taxon>Bacteria</taxon>
        <taxon>Pseudomonadati</taxon>
        <taxon>Pseudomonadota</taxon>
        <taxon>Betaproteobacteria</taxon>
        <taxon>Burkholderiales</taxon>
        <taxon>Comamonadaceae</taxon>
    </lineage>
</organism>
<reference evidence="11" key="1">
    <citation type="journal article" date="2019" name="Int. J. Syst. Evol. Microbiol.">
        <title>The Global Catalogue of Microorganisms (GCM) 10K type strain sequencing project: providing services to taxonomists for standard genome sequencing and annotation.</title>
        <authorList>
            <consortium name="The Broad Institute Genomics Platform"/>
            <consortium name="The Broad Institute Genome Sequencing Center for Infectious Disease"/>
            <person name="Wu L."/>
            <person name="Ma J."/>
        </authorList>
    </citation>
    <scope>NUCLEOTIDE SEQUENCE [LARGE SCALE GENOMIC DNA]</scope>
    <source>
        <strain evidence="11">KCTC 23314</strain>
    </source>
</reference>
<dbReference type="RefSeq" id="WP_189690132.1">
    <property type="nucleotide sequence ID" value="NZ_BMYK01000028.1"/>
</dbReference>
<evidence type="ECO:0000313" key="11">
    <source>
        <dbReference type="Proteomes" id="UP000626210"/>
    </source>
</evidence>
<dbReference type="EMBL" id="BMYK01000028">
    <property type="protein sequence ID" value="GHC99192.1"/>
    <property type="molecule type" value="Genomic_DNA"/>
</dbReference>
<feature type="domain" description="Cation efflux protein transmembrane" evidence="8">
    <location>
        <begin position="11"/>
        <end position="205"/>
    </location>
</feature>
<dbReference type="InterPro" id="IPR027469">
    <property type="entry name" value="Cation_efflux_TMD_sf"/>
</dbReference>
<keyword evidence="6 7" id="KW-0472">Membrane</keyword>
<feature type="transmembrane region" description="Helical" evidence="7">
    <location>
        <begin position="82"/>
        <end position="104"/>
    </location>
</feature>
<feature type="domain" description="Cation efflux protein cytoplasmic" evidence="9">
    <location>
        <begin position="232"/>
        <end position="290"/>
    </location>
</feature>
<dbReference type="Pfam" id="PF16916">
    <property type="entry name" value="ZT_dimer"/>
    <property type="match status" value="1"/>
</dbReference>